<name>A0A6B0TQW5_IXORI</name>
<reference evidence="1" key="1">
    <citation type="submission" date="2019-12" db="EMBL/GenBank/DDBJ databases">
        <title>An insight into the sialome of adult female Ixodes ricinus ticks feeding for 6 days.</title>
        <authorList>
            <person name="Perner J."/>
            <person name="Ribeiro J.M.C."/>
        </authorList>
    </citation>
    <scope>NUCLEOTIDE SEQUENCE</scope>
    <source>
        <strain evidence="1">Semi-engorged</strain>
        <tissue evidence="1">Salivary glands</tissue>
    </source>
</reference>
<sequence length="67" mass="7328">MGGSGGTPVWLPLRRRAFAASSFSGRWSLSDPCPSLGEWRSWLGSTRWSRLLSPTWPGCPHCCPAPL</sequence>
<dbReference type="EMBL" id="GIFC01000186">
    <property type="protein sequence ID" value="MXU82269.1"/>
    <property type="molecule type" value="Transcribed_RNA"/>
</dbReference>
<organism evidence="1">
    <name type="scientific">Ixodes ricinus</name>
    <name type="common">Common tick</name>
    <name type="synonym">Acarus ricinus</name>
    <dbReference type="NCBI Taxonomy" id="34613"/>
    <lineage>
        <taxon>Eukaryota</taxon>
        <taxon>Metazoa</taxon>
        <taxon>Ecdysozoa</taxon>
        <taxon>Arthropoda</taxon>
        <taxon>Chelicerata</taxon>
        <taxon>Arachnida</taxon>
        <taxon>Acari</taxon>
        <taxon>Parasitiformes</taxon>
        <taxon>Ixodida</taxon>
        <taxon>Ixodoidea</taxon>
        <taxon>Ixodidae</taxon>
        <taxon>Ixodinae</taxon>
        <taxon>Ixodes</taxon>
    </lineage>
</organism>
<proteinExistence type="predicted"/>
<accession>A0A6B0TQW5</accession>
<evidence type="ECO:0000313" key="1">
    <source>
        <dbReference type="EMBL" id="MXU82269.1"/>
    </source>
</evidence>
<dbReference type="AlphaFoldDB" id="A0A6B0TQW5"/>
<protein>
    <submittedName>
        <fullName evidence="1">Uncharacterized protein</fullName>
    </submittedName>
</protein>